<evidence type="ECO:0000256" key="1">
    <source>
        <dbReference type="ARBA" id="ARBA00022701"/>
    </source>
</evidence>
<dbReference type="GO" id="GO:0005874">
    <property type="term" value="C:microtubule"/>
    <property type="evidence" value="ECO:0007669"/>
    <property type="project" value="UniProtKB-KW"/>
</dbReference>
<keyword evidence="3" id="KW-0067">ATP-binding</keyword>
<feature type="domain" description="Kinesin motor" evidence="7">
    <location>
        <begin position="1"/>
        <end position="80"/>
    </location>
</feature>
<keyword evidence="1" id="KW-0493">Microtubule</keyword>
<comment type="caution">
    <text evidence="5">Lacks conserved residue(s) required for the propagation of feature annotation.</text>
</comment>
<evidence type="ECO:0000313" key="8">
    <source>
        <dbReference type="EMBL" id="KAI7735688.1"/>
    </source>
</evidence>
<organism evidence="8 9">
    <name type="scientific">Ambrosia artemisiifolia</name>
    <name type="common">Common ragweed</name>
    <dbReference type="NCBI Taxonomy" id="4212"/>
    <lineage>
        <taxon>Eukaryota</taxon>
        <taxon>Viridiplantae</taxon>
        <taxon>Streptophyta</taxon>
        <taxon>Embryophyta</taxon>
        <taxon>Tracheophyta</taxon>
        <taxon>Spermatophyta</taxon>
        <taxon>Magnoliopsida</taxon>
        <taxon>eudicotyledons</taxon>
        <taxon>Gunneridae</taxon>
        <taxon>Pentapetalae</taxon>
        <taxon>asterids</taxon>
        <taxon>campanulids</taxon>
        <taxon>Asterales</taxon>
        <taxon>Asteraceae</taxon>
        <taxon>Asteroideae</taxon>
        <taxon>Heliantheae alliance</taxon>
        <taxon>Heliantheae</taxon>
        <taxon>Ambrosia</taxon>
    </lineage>
</organism>
<comment type="caution">
    <text evidence="8">The sequence shown here is derived from an EMBL/GenBank/DDBJ whole genome shotgun (WGS) entry which is preliminary data.</text>
</comment>
<dbReference type="PROSITE" id="PS50067">
    <property type="entry name" value="KINESIN_MOTOR_2"/>
    <property type="match status" value="1"/>
</dbReference>
<dbReference type="InterPro" id="IPR027417">
    <property type="entry name" value="P-loop_NTPase"/>
</dbReference>
<comment type="similarity">
    <text evidence="5">Belongs to the TRAFAC class myosin-kinesin ATPase superfamily. Kinesin family.</text>
</comment>
<evidence type="ECO:0000256" key="5">
    <source>
        <dbReference type="PROSITE-ProRule" id="PRU00283"/>
    </source>
</evidence>
<evidence type="ECO:0000313" key="9">
    <source>
        <dbReference type="Proteomes" id="UP001206925"/>
    </source>
</evidence>
<dbReference type="Gene3D" id="1.20.58.1980">
    <property type="match status" value="1"/>
</dbReference>
<evidence type="ECO:0000259" key="7">
    <source>
        <dbReference type="PROSITE" id="PS50067"/>
    </source>
</evidence>
<dbReference type="GO" id="GO:0003777">
    <property type="term" value="F:microtubule motor activity"/>
    <property type="evidence" value="ECO:0007669"/>
    <property type="project" value="InterPro"/>
</dbReference>
<dbReference type="GO" id="GO:0005524">
    <property type="term" value="F:ATP binding"/>
    <property type="evidence" value="ECO:0007669"/>
    <property type="project" value="UniProtKB-KW"/>
</dbReference>
<keyword evidence="2" id="KW-0547">Nucleotide-binding</keyword>
<dbReference type="Proteomes" id="UP001206925">
    <property type="component" value="Unassembled WGS sequence"/>
</dbReference>
<dbReference type="InterPro" id="IPR001752">
    <property type="entry name" value="Kinesin_motor_dom"/>
</dbReference>
<sequence length="107" mass="12028">AINKSLSALSRVICELEKKEKAKLPKKELHIFRDSKLTYLLKPCLEGDSKTLMFVNVSPDQSSVDESLSSLRFAARVNSCEIGNPRPQTTKQSKTTPSNITAKWYNQ</sequence>
<gene>
    <name evidence="8" type="ORF">M8C21_006018</name>
</gene>
<dbReference type="InterPro" id="IPR027640">
    <property type="entry name" value="Kinesin-like_fam"/>
</dbReference>
<accession>A0AAD5GD17</accession>
<reference evidence="8" key="1">
    <citation type="submission" date="2022-06" db="EMBL/GenBank/DDBJ databases">
        <title>Uncovering the hologenomic basis of an extraordinary plant invasion.</title>
        <authorList>
            <person name="Bieker V.C."/>
            <person name="Martin M.D."/>
            <person name="Gilbert T."/>
            <person name="Hodgins K."/>
            <person name="Battlay P."/>
            <person name="Petersen B."/>
            <person name="Wilson J."/>
        </authorList>
    </citation>
    <scope>NUCLEOTIDE SEQUENCE</scope>
    <source>
        <strain evidence="8">AA19_3_7</strain>
        <tissue evidence="8">Leaf</tissue>
    </source>
</reference>
<dbReference type="PANTHER" id="PTHR47972">
    <property type="entry name" value="KINESIN-LIKE PROTEIN KLP-3"/>
    <property type="match status" value="1"/>
</dbReference>
<dbReference type="Pfam" id="PF00225">
    <property type="entry name" value="Kinesin"/>
    <property type="match status" value="1"/>
</dbReference>
<evidence type="ECO:0000256" key="6">
    <source>
        <dbReference type="SAM" id="MobiDB-lite"/>
    </source>
</evidence>
<protein>
    <recommendedName>
        <fullName evidence="7">Kinesin motor domain-containing protein</fullName>
    </recommendedName>
</protein>
<name>A0AAD5GD17_AMBAR</name>
<dbReference type="SUPFAM" id="SSF52540">
    <property type="entry name" value="P-loop containing nucleoside triphosphate hydrolases"/>
    <property type="match status" value="1"/>
</dbReference>
<dbReference type="PANTHER" id="PTHR47972:SF45">
    <property type="entry name" value="PROTEIN CLARET SEGREGATIONAL"/>
    <property type="match status" value="1"/>
</dbReference>
<feature type="region of interest" description="Disordered" evidence="6">
    <location>
        <begin position="82"/>
        <end position="107"/>
    </location>
</feature>
<feature type="compositionally biased region" description="Polar residues" evidence="6">
    <location>
        <begin position="86"/>
        <end position="107"/>
    </location>
</feature>
<keyword evidence="9" id="KW-1185">Reference proteome</keyword>
<dbReference type="EMBL" id="JAMZMK010009449">
    <property type="protein sequence ID" value="KAI7735688.1"/>
    <property type="molecule type" value="Genomic_DNA"/>
</dbReference>
<keyword evidence="4" id="KW-0505">Motor protein</keyword>
<evidence type="ECO:0000256" key="2">
    <source>
        <dbReference type="ARBA" id="ARBA00022741"/>
    </source>
</evidence>
<evidence type="ECO:0000256" key="3">
    <source>
        <dbReference type="ARBA" id="ARBA00022840"/>
    </source>
</evidence>
<dbReference type="GO" id="GO:0008017">
    <property type="term" value="F:microtubule binding"/>
    <property type="evidence" value="ECO:0007669"/>
    <property type="project" value="InterPro"/>
</dbReference>
<dbReference type="GO" id="GO:0007018">
    <property type="term" value="P:microtubule-based movement"/>
    <property type="evidence" value="ECO:0007669"/>
    <property type="project" value="InterPro"/>
</dbReference>
<dbReference type="AlphaFoldDB" id="A0AAD5GD17"/>
<proteinExistence type="inferred from homology"/>
<evidence type="ECO:0000256" key="4">
    <source>
        <dbReference type="ARBA" id="ARBA00023175"/>
    </source>
</evidence>
<feature type="non-terminal residue" evidence="8">
    <location>
        <position position="1"/>
    </location>
</feature>